<evidence type="ECO:0000313" key="1">
    <source>
        <dbReference type="EMBL" id="DAD80465.1"/>
    </source>
</evidence>
<sequence>MILSNYFDSVEIFKTIDKLKKNQSLDDEAKVLLSSLEQQFLLFTCPSCGTPIGAEVSPKDYKEAWLKRWSDDLRCLLGIRGDRNE</sequence>
<organism evidence="1">
    <name type="scientific">Siphoviridae sp. ctYh54</name>
    <dbReference type="NCBI Taxonomy" id="2826379"/>
    <lineage>
        <taxon>Viruses</taxon>
        <taxon>Duplodnaviria</taxon>
        <taxon>Heunggongvirae</taxon>
        <taxon>Uroviricota</taxon>
        <taxon>Caudoviricetes</taxon>
    </lineage>
</organism>
<name>A0A8S5MDQ2_9CAUD</name>
<protein>
    <submittedName>
        <fullName evidence="1">Acetophenone carboxylase delta subunit</fullName>
    </submittedName>
</protein>
<proteinExistence type="predicted"/>
<dbReference type="EMBL" id="BK014884">
    <property type="protein sequence ID" value="DAD80465.1"/>
    <property type="molecule type" value="Genomic_DNA"/>
</dbReference>
<accession>A0A8S5MDQ2</accession>
<reference evidence="1" key="1">
    <citation type="journal article" date="2021" name="Proc. Natl. Acad. Sci. U.S.A.">
        <title>A Catalog of Tens of Thousands of Viruses from Human Metagenomes Reveals Hidden Associations with Chronic Diseases.</title>
        <authorList>
            <person name="Tisza M.J."/>
            <person name="Buck C.B."/>
        </authorList>
    </citation>
    <scope>NUCLEOTIDE SEQUENCE</scope>
    <source>
        <strain evidence="1">CtYh54</strain>
    </source>
</reference>